<dbReference type="OrthoDB" id="5422194at2"/>
<dbReference type="EMBL" id="APJX01000001">
    <property type="protein sequence ID" value="EMS81368.1"/>
    <property type="molecule type" value="Genomic_DNA"/>
</dbReference>
<dbReference type="AlphaFoldDB" id="S0FUS8"/>
<evidence type="ECO:0000313" key="2">
    <source>
        <dbReference type="EMBL" id="EMS78848.1"/>
    </source>
</evidence>
<dbReference type="EMBL" id="APJX01000006">
    <property type="protein sequence ID" value="EMS78848.1"/>
    <property type="molecule type" value="Genomic_DNA"/>
</dbReference>
<evidence type="ECO:0000313" key="1">
    <source>
        <dbReference type="EMBL" id="EMS77233.1"/>
    </source>
</evidence>
<dbReference type="EMBL" id="APJX01000019">
    <property type="protein sequence ID" value="EMS77233.1"/>
    <property type="molecule type" value="Genomic_DNA"/>
</dbReference>
<proteinExistence type="predicted"/>
<evidence type="ECO:0000313" key="5">
    <source>
        <dbReference type="Proteomes" id="UP000014216"/>
    </source>
</evidence>
<sequence length="64" mass="7486">MQSNRGGYRGKPKQKLPPHLKRVHVNVRIQRWMLDQLKAKGEPGIILEDILKKAGFKYCEDQKD</sequence>
<dbReference type="EMBL" id="APJX01000001">
    <property type="protein sequence ID" value="EMS81747.1"/>
    <property type="molecule type" value="Genomic_DNA"/>
</dbReference>
<organism evidence="2 5">
    <name type="scientific">Desulfotignum phosphitoxidans DSM 13687</name>
    <dbReference type="NCBI Taxonomy" id="1286635"/>
    <lineage>
        <taxon>Bacteria</taxon>
        <taxon>Pseudomonadati</taxon>
        <taxon>Thermodesulfobacteriota</taxon>
        <taxon>Desulfobacteria</taxon>
        <taxon>Desulfobacterales</taxon>
        <taxon>Desulfobacteraceae</taxon>
        <taxon>Desulfotignum</taxon>
    </lineage>
</organism>
<name>S0FUS8_9BACT</name>
<evidence type="ECO:0000313" key="3">
    <source>
        <dbReference type="EMBL" id="EMS81368.1"/>
    </source>
</evidence>
<gene>
    <name evidence="1" type="ORF">Dpo_19c00080</name>
    <name evidence="3" type="ORF">Dpo_1c05090</name>
    <name evidence="4" type="ORF">Dpo_1c08890</name>
    <name evidence="2" type="ORF">Dpo_6c00470</name>
</gene>
<accession>S0FUS8</accession>
<protein>
    <submittedName>
        <fullName evidence="2">Uncharacterized protein</fullName>
    </submittedName>
</protein>
<dbReference type="Proteomes" id="UP000014216">
    <property type="component" value="Unassembled WGS sequence"/>
</dbReference>
<keyword evidence="5" id="KW-1185">Reference proteome</keyword>
<comment type="caution">
    <text evidence="2">The sequence shown here is derived from an EMBL/GenBank/DDBJ whole genome shotgun (WGS) entry which is preliminary data.</text>
</comment>
<reference evidence="2 5" key="1">
    <citation type="journal article" date="2013" name="Genome Announc.">
        <title>Draft Genome Sequence of Desulfotignum phosphitoxidans DSM 13687 Strain FiPS-3.</title>
        <authorList>
            <person name="Poehlein A."/>
            <person name="Daniel R."/>
            <person name="Simeonova D.D."/>
        </authorList>
    </citation>
    <scope>NUCLEOTIDE SEQUENCE [LARGE SCALE GENOMIC DNA]</scope>
    <source>
        <strain evidence="2 5">DSM 13687</strain>
    </source>
</reference>
<evidence type="ECO:0000313" key="4">
    <source>
        <dbReference type="EMBL" id="EMS81747.1"/>
    </source>
</evidence>
<dbReference type="RefSeq" id="WP_006964083.1">
    <property type="nucleotide sequence ID" value="NZ_APJX01000001.1"/>
</dbReference>